<protein>
    <submittedName>
        <fullName evidence="8">Anaerobic ribonucleoside-triphosphate reductase activating protein</fullName>
    </submittedName>
</protein>
<dbReference type="PROSITE" id="PS51918">
    <property type="entry name" value="RADICAL_SAM"/>
    <property type="match status" value="1"/>
</dbReference>
<evidence type="ECO:0000256" key="5">
    <source>
        <dbReference type="ARBA" id="ARBA00023004"/>
    </source>
</evidence>
<keyword evidence="6" id="KW-0411">Iron-sulfur</keyword>
<keyword evidence="9" id="KW-1185">Reference proteome</keyword>
<dbReference type="GO" id="GO:0046872">
    <property type="term" value="F:metal ion binding"/>
    <property type="evidence" value="ECO:0007669"/>
    <property type="project" value="UniProtKB-KW"/>
</dbReference>
<dbReference type="GO" id="GO:0051539">
    <property type="term" value="F:4 iron, 4 sulfur cluster binding"/>
    <property type="evidence" value="ECO:0007669"/>
    <property type="project" value="UniProtKB-KW"/>
</dbReference>
<dbReference type="PANTHER" id="PTHR30352">
    <property type="entry name" value="PYRUVATE FORMATE-LYASE-ACTIVATING ENZYME"/>
    <property type="match status" value="1"/>
</dbReference>
<dbReference type="NCBIfam" id="TIGR02495">
    <property type="entry name" value="NrdG2"/>
    <property type="match status" value="1"/>
</dbReference>
<evidence type="ECO:0000256" key="1">
    <source>
        <dbReference type="ARBA" id="ARBA00001966"/>
    </source>
</evidence>
<name>A0A850Q9B6_9BURK</name>
<keyword evidence="5" id="KW-0408">Iron</keyword>
<keyword evidence="2" id="KW-0004">4Fe-4S</keyword>
<dbReference type="SUPFAM" id="SSF102114">
    <property type="entry name" value="Radical SAM enzymes"/>
    <property type="match status" value="1"/>
</dbReference>
<comment type="cofactor">
    <cofactor evidence="1">
        <name>[4Fe-4S] cluster</name>
        <dbReference type="ChEBI" id="CHEBI:49883"/>
    </cofactor>
</comment>
<accession>A0A850Q9B6</accession>
<evidence type="ECO:0000256" key="3">
    <source>
        <dbReference type="ARBA" id="ARBA00022691"/>
    </source>
</evidence>
<evidence type="ECO:0000256" key="6">
    <source>
        <dbReference type="ARBA" id="ARBA00023014"/>
    </source>
</evidence>
<dbReference type="InterPro" id="IPR034457">
    <property type="entry name" value="Organic_radical-activating"/>
</dbReference>
<dbReference type="Proteomes" id="UP000588051">
    <property type="component" value="Unassembled WGS sequence"/>
</dbReference>
<dbReference type="Pfam" id="PF04055">
    <property type="entry name" value="Radical_SAM"/>
    <property type="match status" value="1"/>
</dbReference>
<dbReference type="GO" id="GO:0003824">
    <property type="term" value="F:catalytic activity"/>
    <property type="evidence" value="ECO:0007669"/>
    <property type="project" value="InterPro"/>
</dbReference>
<dbReference type="InterPro" id="IPR058240">
    <property type="entry name" value="rSAM_sf"/>
</dbReference>
<dbReference type="SFLD" id="SFLDG01094">
    <property type="entry name" value="Uncharacterised_Radical_SAM_Su"/>
    <property type="match status" value="1"/>
</dbReference>
<dbReference type="RefSeq" id="WP_176802179.1">
    <property type="nucleotide sequence ID" value="NZ_JABXYJ010000002.1"/>
</dbReference>
<dbReference type="InterPro" id="IPR013785">
    <property type="entry name" value="Aldolase_TIM"/>
</dbReference>
<evidence type="ECO:0000256" key="4">
    <source>
        <dbReference type="ARBA" id="ARBA00022723"/>
    </source>
</evidence>
<evidence type="ECO:0000256" key="2">
    <source>
        <dbReference type="ARBA" id="ARBA00022485"/>
    </source>
</evidence>
<proteinExistence type="predicted"/>
<dbReference type="EMBL" id="JABXYJ010000002">
    <property type="protein sequence ID" value="NVO76892.1"/>
    <property type="molecule type" value="Genomic_DNA"/>
</dbReference>
<dbReference type="AlphaFoldDB" id="A0A850Q9B6"/>
<reference evidence="8 9" key="1">
    <citation type="submission" date="2020-06" db="EMBL/GenBank/DDBJ databases">
        <authorList>
            <person name="Qiu C."/>
            <person name="Liu Z."/>
        </authorList>
    </citation>
    <scope>NUCLEOTIDE SEQUENCE [LARGE SCALE GENOMIC DNA]</scope>
    <source>
        <strain evidence="8 9">EM 1</strain>
    </source>
</reference>
<dbReference type="CDD" id="cd01335">
    <property type="entry name" value="Radical_SAM"/>
    <property type="match status" value="1"/>
</dbReference>
<dbReference type="InterPro" id="IPR012840">
    <property type="entry name" value="NrdG2"/>
</dbReference>
<evidence type="ECO:0000313" key="8">
    <source>
        <dbReference type="EMBL" id="NVO76892.1"/>
    </source>
</evidence>
<dbReference type="PANTHER" id="PTHR30352:SF13">
    <property type="entry name" value="GLYCYL-RADICAL ENZYME ACTIVATING ENZYME YJJW-RELATED"/>
    <property type="match status" value="1"/>
</dbReference>
<keyword evidence="4" id="KW-0479">Metal-binding</keyword>
<feature type="domain" description="Radical SAM core" evidence="7">
    <location>
        <begin position="14"/>
        <end position="231"/>
    </location>
</feature>
<evidence type="ECO:0000259" key="7">
    <source>
        <dbReference type="PROSITE" id="PS51918"/>
    </source>
</evidence>
<comment type="caution">
    <text evidence="8">The sequence shown here is derived from an EMBL/GenBank/DDBJ whole genome shotgun (WGS) entry which is preliminary data.</text>
</comment>
<organism evidence="8 9">
    <name type="scientific">Undibacterium oligocarboniphilum</name>
    <dbReference type="NCBI Taxonomy" id="666702"/>
    <lineage>
        <taxon>Bacteria</taxon>
        <taxon>Pseudomonadati</taxon>
        <taxon>Pseudomonadota</taxon>
        <taxon>Betaproteobacteria</taxon>
        <taxon>Burkholderiales</taxon>
        <taxon>Oxalobacteraceae</taxon>
        <taxon>Undibacterium</taxon>
    </lineage>
</organism>
<dbReference type="Gene3D" id="3.20.20.70">
    <property type="entry name" value="Aldolase class I"/>
    <property type="match status" value="1"/>
</dbReference>
<dbReference type="InterPro" id="IPR007197">
    <property type="entry name" value="rSAM"/>
</dbReference>
<gene>
    <name evidence="8" type="ORF">HV832_03465</name>
</gene>
<keyword evidence="3" id="KW-0949">S-adenosyl-L-methionine</keyword>
<dbReference type="SFLD" id="SFLDS00029">
    <property type="entry name" value="Radical_SAM"/>
    <property type="match status" value="1"/>
</dbReference>
<sequence>MLKTGGLTPFSTGDYPGKLAAVIFVQGCPWRCTYCHNPHLQERTSASPLVWSDILSWLQRRTGLIDAVVFSGGEPTMDPALPDAMRTVRELGFHIGLHTAGIYPRQLAAVLPLADWIGLDVKAPPHRFDEITRSTGSAALNTASLRLLLDSGKEYECRTTAHPSLFSTDELLLLAQQLAQQGVTRYALQVVRQQGCRDEQFAPSAAGAFPAFPAPSFVEQLRRLFPHFILRKNNGGV</sequence>
<evidence type="ECO:0000313" key="9">
    <source>
        <dbReference type="Proteomes" id="UP000588051"/>
    </source>
</evidence>